<feature type="compositionally biased region" description="Basic and acidic residues" evidence="2">
    <location>
        <begin position="976"/>
        <end position="992"/>
    </location>
</feature>
<feature type="region of interest" description="Disordered" evidence="2">
    <location>
        <begin position="150"/>
        <end position="201"/>
    </location>
</feature>
<sequence length="2138" mass="234357">MAASTQRQRGDLPRLNIPPVLASLALQQPGMQPLYSPALPTSLQHSFQPPLPLPGHGAMQTPMQPFFNPAQMVPPGAPGRFGHRAGQQSMNIHMGNMGSMSQLAAAGIHPPSGFPITPMGGHFPRQSMAGLSGNMPLPNHPFPNHPFPNRNRRQLSIGGPPKAVLGGPQRKLSPNPPVPSDIGSAGISGSTTPVGPPPTSAPAVKAKKLIVNLPKETIPSDKEGVAATKAHFARVSLRPEEIVNTTDLRYPEITTCEEFPAEHYRHLIPPTVDVFLPGKVAWERLKHADIEQKLEKLGVERGGSSSANSFAQPHALHGRAASVSSPADPALLFFKLNKLQQAQQSSSLGNSLSTSPQPPFLNPPHSASGVSPSPTNGFHIPRFITNRHGHSLSLVQPPSAGVRSSPGLFRTPSTGATSNPFGPNAVLGNDQNTFGGSVSPSLPEVDYAMDSNIYAPQGRKPVVMSTLVSSESSALAPPLSAVRTDSRPDFARGFGLDIPQEAEEEGLEEEEIKVPTWAQHRDVANQEDMESQLEAGGDDDPDDKSLEDRELEETESNGLLTASQSRHHSRHASRLSAALSLRSFGGLVAEGLNERLAGMHSASESVSLGLPLTSSATGIRTFGAGRGQVPLNIPLKDRELEEWTGSEDVDGYGHVDEEEEDSDEESIGEWSNPSDEERARQARVEARLRKRSMVPPSEQPRKLPQFPLPPENTFIIPRLMHTREEDIISNPSEEGHGDYLGLDLRYPPSGSSTSRPLPPVPGPGHHSRGPSSQSGIHSVHDPARAHSRAPSVEPDGGGQLPKPYLNPKAEPFVFGARRSSTSGFSFNGVPPNAPVISHSRLPSSSNSTGFASKLNATAAEFRPGDGFSFRAPFPTPGIASTATPVFPVPNPVFPEPQHQLDRRPLPLPPLALNASSDMARKDFVLNVTEGSPFRVQGREKRQRRDHSMSGSDAEFVEGDSMASFRFPSNLGSPLSLKKDAPSPRRNNHDRGRSSLTSGSRFSASLNPTAEPFTFAGFASAVGTLPHIEGFPGNEEIPPREDEETLETDDEDKENNADLGVEDIFTLPTSTKAKRAPIPLTFKQTTTSNTVPAGLFKALANHSNSNSADERTRPAVRSRLSSREHRPREFGREVERERERDFYEQGSRPSLDDLGVDMPAISKKASRTRLVTDPARFVPSDVSPTEDVFAPTSLRQAHAHARRRSSLPDNIENLRYERRTPNSYDSMSEVSFLAGPVAKDLHARLEIKRYEDRLENLLDQRLTALVRDLKAAISSSSFQQQGLTPKAEEMISDVVSLFRTQLADSAARGLDESHLDARGEMDFELIKDVMEQGHTKIMELMTRELNALQSQAYSRTGAENRPQLDLSKAFEHHSSRTINAVVEAISELSTRLETIARGAPSREHDQLVDAIVSALNPAFNAIRPEVVDYEFLTDKLTQAVKPHISQIIDLASDKRETAGLIIDRLLPVLLPILQQFSNPALDTDAIALKLTTEVRRAIAPIDAFEIKEQVADLVVERLDSRLAVRDKSFNVDAVVSKITESVSRLLDSWMVNLTNITDGQKSLAERQSGLSSAHQDLCELVAALPTRVHESFETQRLELLRELEKQTVSDQSVLEIKESLGVIQQGLAGHTTELLQISEDVLSKVAALPESISSAITVLQTSHSDFLLTRDQTRRELEDLRRSNTDLQVQLHKARGAHGQIRVEKDMLNEKLNILETDRERLRAQAKELQVVVDLKTTEIAHVEGKNTNLEEALAKALGRLQASDVATQANMDRSAALEKTNAELMTEKQSLKMKVDSLDLKVTFAARDKENAENAYSSLQKQFEQLSSQQKHWDDLRHTSEQIEHLTNLIGQADNEELNELRRVRDRSKILEGEHTALQKRLKEQENRTLAAEKAATSLKQSLIQAQARALEWEKRSKENEGKLERITTQLEQAEQTHSQLDADFLVVKMQLEDREADERLAKVLIEIFLSLRYLIACTKDRETRLREEVSALENKTRQLQVELENARFSLRDPTPGSHPRASNGSIYAVSRPESRSSTVFIDRSATPNGRAPSTGSITPPHNSTSVWDSIHAPSATPAKNGRYGTKNTVHAPSGRYPQTLSRGSSRPPLPYSIPSIASPTPSTVSLAPTVDEEGWWS</sequence>
<feature type="region of interest" description="Disordered" evidence="2">
    <location>
        <begin position="934"/>
        <end position="1004"/>
    </location>
</feature>
<accession>A0ABQ8Q6J6</accession>
<feature type="region of interest" description="Disordered" evidence="2">
    <location>
        <begin position="2006"/>
        <end position="2138"/>
    </location>
</feature>
<feature type="region of interest" description="Disordered" evidence="2">
    <location>
        <begin position="642"/>
        <end position="710"/>
    </location>
</feature>
<keyword evidence="1" id="KW-0175">Coiled coil</keyword>
<feature type="region of interest" description="Disordered" evidence="2">
    <location>
        <begin position="1029"/>
        <end position="1052"/>
    </location>
</feature>
<feature type="compositionally biased region" description="Low complexity" evidence="2">
    <location>
        <begin position="2113"/>
        <end position="2124"/>
    </location>
</feature>
<feature type="compositionally biased region" description="Acidic residues" evidence="2">
    <location>
        <begin position="526"/>
        <end position="542"/>
    </location>
</feature>
<evidence type="ECO:0000313" key="3">
    <source>
        <dbReference type="EMBL" id="KAJ3994093.1"/>
    </source>
</evidence>
<feature type="compositionally biased region" description="Polar residues" evidence="2">
    <location>
        <begin position="2086"/>
        <end position="2105"/>
    </location>
</feature>
<feature type="compositionally biased region" description="Polar residues" evidence="2">
    <location>
        <begin position="2036"/>
        <end position="2068"/>
    </location>
</feature>
<dbReference type="Proteomes" id="UP001163828">
    <property type="component" value="Unassembled WGS sequence"/>
</dbReference>
<dbReference type="EMBL" id="MU790724">
    <property type="protein sequence ID" value="KAJ3994093.1"/>
    <property type="molecule type" value="Genomic_DNA"/>
</dbReference>
<organism evidence="3 4">
    <name type="scientific">Lentinula boryana</name>
    <dbReference type="NCBI Taxonomy" id="40481"/>
    <lineage>
        <taxon>Eukaryota</taxon>
        <taxon>Fungi</taxon>
        <taxon>Dikarya</taxon>
        <taxon>Basidiomycota</taxon>
        <taxon>Agaricomycotina</taxon>
        <taxon>Agaricomycetes</taxon>
        <taxon>Agaricomycetidae</taxon>
        <taxon>Agaricales</taxon>
        <taxon>Marasmiineae</taxon>
        <taxon>Omphalotaceae</taxon>
        <taxon>Lentinula</taxon>
    </lineage>
</organism>
<gene>
    <name evidence="3" type="ORF">F5050DRAFT_1809937</name>
</gene>
<feature type="region of interest" description="Disordered" evidence="2">
    <location>
        <begin position="526"/>
        <end position="568"/>
    </location>
</feature>
<evidence type="ECO:0000313" key="4">
    <source>
        <dbReference type="Proteomes" id="UP001163828"/>
    </source>
</evidence>
<feature type="region of interest" description="Disordered" evidence="2">
    <location>
        <begin position="729"/>
        <end position="806"/>
    </location>
</feature>
<feature type="compositionally biased region" description="Low complexity" evidence="2">
    <location>
        <begin position="345"/>
        <end position="355"/>
    </location>
</feature>
<feature type="region of interest" description="Disordered" evidence="2">
    <location>
        <begin position="345"/>
        <end position="376"/>
    </location>
</feature>
<feature type="compositionally biased region" description="Low complexity" evidence="2">
    <location>
        <begin position="473"/>
        <end position="482"/>
    </location>
</feature>
<feature type="compositionally biased region" description="Polar residues" evidence="2">
    <location>
        <begin position="993"/>
        <end position="1004"/>
    </location>
</feature>
<feature type="region of interest" description="Disordered" evidence="2">
    <location>
        <begin position="473"/>
        <end position="494"/>
    </location>
</feature>
<feature type="region of interest" description="Disordered" evidence="2">
    <location>
        <begin position="1101"/>
        <end position="1155"/>
    </location>
</feature>
<evidence type="ECO:0000256" key="2">
    <source>
        <dbReference type="SAM" id="MobiDB-lite"/>
    </source>
</evidence>
<evidence type="ECO:0008006" key="5">
    <source>
        <dbReference type="Google" id="ProtNLM"/>
    </source>
</evidence>
<name>A0ABQ8Q6J6_9AGAR</name>
<reference evidence="3" key="1">
    <citation type="submission" date="2022-08" db="EMBL/GenBank/DDBJ databases">
        <authorList>
            <consortium name="DOE Joint Genome Institute"/>
            <person name="Min B."/>
            <person name="Riley R."/>
            <person name="Sierra-Patev S."/>
            <person name="Naranjo-Ortiz M."/>
            <person name="Looney B."/>
            <person name="Konkel Z."/>
            <person name="Slot J.C."/>
            <person name="Sakamoto Y."/>
            <person name="Steenwyk J.L."/>
            <person name="Rokas A."/>
            <person name="Carro J."/>
            <person name="Camarero S."/>
            <person name="Ferreira P."/>
            <person name="Molpeceres G."/>
            <person name="Ruiz-Duenas F.J."/>
            <person name="Serrano A."/>
            <person name="Henrissat B."/>
            <person name="Drula E."/>
            <person name="Hughes K.W."/>
            <person name="Mata J.L."/>
            <person name="Ishikawa N.K."/>
            <person name="Vargas-Isla R."/>
            <person name="Ushijima S."/>
            <person name="Smith C.A."/>
            <person name="Ahrendt S."/>
            <person name="Andreopoulos W."/>
            <person name="He G."/>
            <person name="Labutti K."/>
            <person name="Lipzen A."/>
            <person name="Ng V."/>
            <person name="Sandor L."/>
            <person name="Barry K."/>
            <person name="Martinez A.T."/>
            <person name="Xiao Y."/>
            <person name="Gibbons J.G."/>
            <person name="Terashima K."/>
            <person name="Hibbett D.S."/>
            <person name="Grigoriev I.V."/>
        </authorList>
    </citation>
    <scope>NUCLEOTIDE SEQUENCE</scope>
    <source>
        <strain evidence="3">TFB10827</strain>
    </source>
</reference>
<feature type="compositionally biased region" description="Acidic residues" evidence="2">
    <location>
        <begin position="642"/>
        <end position="667"/>
    </location>
</feature>
<feature type="compositionally biased region" description="Acidic residues" evidence="2">
    <location>
        <begin position="1040"/>
        <end position="1052"/>
    </location>
</feature>
<keyword evidence="4" id="KW-1185">Reference proteome</keyword>
<comment type="caution">
    <text evidence="3">The sequence shown here is derived from an EMBL/GenBank/DDBJ whole genome shotgun (WGS) entry which is preliminary data.</text>
</comment>
<feature type="coiled-coil region" evidence="1">
    <location>
        <begin position="1774"/>
        <end position="1944"/>
    </location>
</feature>
<proteinExistence type="predicted"/>
<feature type="compositionally biased region" description="Basic and acidic residues" evidence="2">
    <location>
        <begin position="1120"/>
        <end position="1142"/>
    </location>
</feature>
<evidence type="ECO:0000256" key="1">
    <source>
        <dbReference type="SAM" id="Coils"/>
    </source>
</evidence>
<feature type="compositionally biased region" description="Basic and acidic residues" evidence="2">
    <location>
        <begin position="675"/>
        <end position="687"/>
    </location>
</feature>
<feature type="coiled-coil region" evidence="1">
    <location>
        <begin position="1669"/>
        <end position="1731"/>
    </location>
</feature>
<protein>
    <recommendedName>
        <fullName evidence="5">Transport protein USO1</fullName>
    </recommendedName>
</protein>